<organism evidence="3 4">
    <name type="scientific">Stereocaulon virgatum</name>
    <dbReference type="NCBI Taxonomy" id="373712"/>
    <lineage>
        <taxon>Eukaryota</taxon>
        <taxon>Fungi</taxon>
        <taxon>Dikarya</taxon>
        <taxon>Ascomycota</taxon>
        <taxon>Pezizomycotina</taxon>
        <taxon>Lecanoromycetes</taxon>
        <taxon>OSLEUM clade</taxon>
        <taxon>Lecanoromycetidae</taxon>
        <taxon>Lecanorales</taxon>
        <taxon>Lecanorineae</taxon>
        <taxon>Stereocaulaceae</taxon>
        <taxon>Stereocaulon</taxon>
    </lineage>
</organism>
<gene>
    <name evidence="3" type="ORF">N7G274_008219</name>
</gene>
<keyword evidence="4" id="KW-1185">Reference proteome</keyword>
<reference evidence="3 4" key="1">
    <citation type="submission" date="2024-09" db="EMBL/GenBank/DDBJ databases">
        <title>Rethinking Asexuality: The Enigmatic Case of Functional Sexual Genes in Lepraria (Stereocaulaceae).</title>
        <authorList>
            <person name="Doellman M."/>
            <person name="Sun Y."/>
            <person name="Barcenas-Pena A."/>
            <person name="Lumbsch H.T."/>
            <person name="Grewe F."/>
        </authorList>
    </citation>
    <scope>NUCLEOTIDE SEQUENCE [LARGE SCALE GENOMIC DNA]</scope>
    <source>
        <strain evidence="3 4">Mercado 3170</strain>
    </source>
</reference>
<proteinExistence type="predicted"/>
<name>A0ABR3ZZY0_9LECA</name>
<dbReference type="PANTHER" id="PTHR33112">
    <property type="entry name" value="DOMAIN PROTEIN, PUTATIVE-RELATED"/>
    <property type="match status" value="1"/>
</dbReference>
<dbReference type="InterPro" id="IPR010730">
    <property type="entry name" value="HET"/>
</dbReference>
<protein>
    <recommendedName>
        <fullName evidence="2">Heterokaryon incompatibility domain-containing protein</fullName>
    </recommendedName>
</protein>
<evidence type="ECO:0000313" key="4">
    <source>
        <dbReference type="Proteomes" id="UP001590950"/>
    </source>
</evidence>
<dbReference type="Pfam" id="PF06985">
    <property type="entry name" value="HET"/>
    <property type="match status" value="1"/>
</dbReference>
<feature type="region of interest" description="Disordered" evidence="1">
    <location>
        <begin position="385"/>
        <end position="405"/>
    </location>
</feature>
<feature type="domain" description="Heterokaryon incompatibility" evidence="2">
    <location>
        <begin position="189"/>
        <end position="337"/>
    </location>
</feature>
<evidence type="ECO:0000313" key="3">
    <source>
        <dbReference type="EMBL" id="KAL2039170.1"/>
    </source>
</evidence>
<dbReference type="Proteomes" id="UP001590950">
    <property type="component" value="Unassembled WGS sequence"/>
</dbReference>
<evidence type="ECO:0000256" key="1">
    <source>
        <dbReference type="SAM" id="MobiDB-lite"/>
    </source>
</evidence>
<sequence>MLCTTCANIFRGYLEFNELYGLRARVATAKKAHHLTANSFHAAVERKCRICVIVWRHFSENEAAHLSESHQGPQSTQYHFERGLSWTPADVFTLCISNDHDGKVSYWAMYPARDADARTTRTDRNTSSDPCFELVCEWFTNCVEGHSLCKMTAKTEMDYPSRLIEIGSEDSDYELRIYTKLKGTPETPYLTLSHRWGVADFLKLTQSTFERLRCGFSIAELPQTFQDAIVVARRLGVRYVWIDALCIIQDSKEDWQNEAAMMGMIYKNAMCNISATGAWNSKEGCFFDRDTAVVDPYLIKCEWDSMPNQYYQVVDYAIWEDSIVHGPVNQRAWVVQERLLAPRILHYGREEVFWECQGLMACETFPRGIPEGFTRKASNLNRLIPRTPSGAASSKPHNKEHQPDQSDLYDNWRIIVQEYTRCKLTKSEDKLVALSGIAKQMQLHINDVYLAGMWKGCLPSQLLWHIEGDGIRPQLYRAPSWSWASVDGPAESRQEDPNGSSFITILDATTTPLAADRTGQVKNGHVRLRGRLYSAKIPDSRPWRKDLFRINSQLLGTRFNWFPDVKAENIVGDHYFLPLCAYPDQKYEIWISGLVLRSAGLSESTYVRWGYIDLMTEDMGRIVGVEEDDGEFFCSPSHYKYWRTITLV</sequence>
<dbReference type="EMBL" id="JBEFKJ010000027">
    <property type="protein sequence ID" value="KAL2039170.1"/>
    <property type="molecule type" value="Genomic_DNA"/>
</dbReference>
<evidence type="ECO:0000259" key="2">
    <source>
        <dbReference type="Pfam" id="PF06985"/>
    </source>
</evidence>
<dbReference type="PANTHER" id="PTHR33112:SF10">
    <property type="entry name" value="TOL"/>
    <property type="match status" value="1"/>
</dbReference>
<comment type="caution">
    <text evidence="3">The sequence shown here is derived from an EMBL/GenBank/DDBJ whole genome shotgun (WGS) entry which is preliminary data.</text>
</comment>
<accession>A0ABR3ZZY0</accession>